<evidence type="ECO:0000313" key="3">
    <source>
        <dbReference type="Proteomes" id="UP001358417"/>
    </source>
</evidence>
<gene>
    <name evidence="1" type="primary">AIM41</name>
    <name evidence="2" type="ORF">LTR84_002518</name>
</gene>
<organism evidence="2 3">
    <name type="scientific">Exophiala bonariae</name>
    <dbReference type="NCBI Taxonomy" id="1690606"/>
    <lineage>
        <taxon>Eukaryota</taxon>
        <taxon>Fungi</taxon>
        <taxon>Dikarya</taxon>
        <taxon>Ascomycota</taxon>
        <taxon>Pezizomycotina</taxon>
        <taxon>Eurotiomycetes</taxon>
        <taxon>Chaetothyriomycetidae</taxon>
        <taxon>Chaetothyriales</taxon>
        <taxon>Herpotrichiellaceae</taxon>
        <taxon>Exophiala</taxon>
    </lineage>
</organism>
<proteinExistence type="inferred from homology"/>
<reference evidence="2 3" key="1">
    <citation type="submission" date="2023-08" db="EMBL/GenBank/DDBJ databases">
        <title>Black Yeasts Isolated from many extreme environments.</title>
        <authorList>
            <person name="Coleine C."/>
            <person name="Stajich J.E."/>
            <person name="Selbmann L."/>
        </authorList>
    </citation>
    <scope>NUCLEOTIDE SEQUENCE [LARGE SCALE GENOMIC DNA]</scope>
    <source>
        <strain evidence="2 3">CCFEE 5792</strain>
    </source>
</reference>
<dbReference type="PANTHER" id="PTHR28055:SF1">
    <property type="entry name" value="ALTERED INHERITANCE OF MITOCHONDRIA PROTEIN 41, MITOCHONDRIAL"/>
    <property type="match status" value="1"/>
</dbReference>
<evidence type="ECO:0000256" key="1">
    <source>
        <dbReference type="RuleBase" id="RU365099"/>
    </source>
</evidence>
<accession>A0AAV9NB20</accession>
<name>A0AAV9NB20_9EURO</name>
<dbReference type="SUPFAM" id="SSF89095">
    <property type="entry name" value="GatB/YqeY motif"/>
    <property type="match status" value="1"/>
</dbReference>
<dbReference type="Pfam" id="PF09424">
    <property type="entry name" value="YqeY"/>
    <property type="match status" value="1"/>
</dbReference>
<sequence length="202" mass="22181">MAAKHTSSLLFSSPKHICTRSVYRDVFGSLRYSSTEAAAPPPLLTKLKADLKTAMRAKDAARLAVVRGTISEINQLASGARPVTSDMQILALLKKRKSATEQAAAEMKKANRPDLLEKEEQQLAIIEEYSSSISLMDVAEMRQIVRSEVETRRASGPQDQLKPGIVMKHLLAEDGLLAGKALDKAKLAELVREELMSNHQES</sequence>
<comment type="similarity">
    <text evidence="1">Belongs to the AIM41 family.</text>
</comment>
<dbReference type="GO" id="GO:0005739">
    <property type="term" value="C:mitochondrion"/>
    <property type="evidence" value="ECO:0007669"/>
    <property type="project" value="UniProtKB-SubCell"/>
</dbReference>
<dbReference type="InterPro" id="IPR003789">
    <property type="entry name" value="Asn/Gln_tRNA_amidoTrase-B-like"/>
</dbReference>
<dbReference type="EMBL" id="JAVRRD010000013">
    <property type="protein sequence ID" value="KAK5052653.1"/>
    <property type="molecule type" value="Genomic_DNA"/>
</dbReference>
<dbReference type="GO" id="GO:0016884">
    <property type="term" value="F:carbon-nitrogen ligase activity, with glutamine as amido-N-donor"/>
    <property type="evidence" value="ECO:0007669"/>
    <property type="project" value="UniProtKB-UniRule"/>
</dbReference>
<dbReference type="Proteomes" id="UP001358417">
    <property type="component" value="Unassembled WGS sequence"/>
</dbReference>
<dbReference type="PANTHER" id="PTHR28055">
    <property type="entry name" value="ALTERED INHERITANCE OF MITOCHONDRIA PROTEIN 41, MITOCHONDRIAL"/>
    <property type="match status" value="1"/>
</dbReference>
<protein>
    <recommendedName>
        <fullName evidence="1">Altered inheritance of mitochondria protein 41</fullName>
    </recommendedName>
</protein>
<dbReference type="AlphaFoldDB" id="A0AAV9NB20"/>
<keyword evidence="3" id="KW-1185">Reference proteome</keyword>
<comment type="subcellular location">
    <subcellularLocation>
        <location evidence="1">Mitochondrion</location>
    </subcellularLocation>
</comment>
<keyword evidence="1" id="KW-0496">Mitochondrion</keyword>
<dbReference type="InterPro" id="IPR042184">
    <property type="entry name" value="YqeY/Aim41_N"/>
</dbReference>
<dbReference type="InterPro" id="IPR019004">
    <property type="entry name" value="YqeY/Aim41"/>
</dbReference>
<dbReference type="Gene3D" id="1.10.1510.10">
    <property type="entry name" value="Uncharacterised protein YqeY/AIM41 PF09424, N-terminal domain"/>
    <property type="match status" value="1"/>
</dbReference>
<evidence type="ECO:0000313" key="2">
    <source>
        <dbReference type="EMBL" id="KAK5052653.1"/>
    </source>
</evidence>
<comment type="caution">
    <text evidence="2">The sequence shown here is derived from an EMBL/GenBank/DDBJ whole genome shotgun (WGS) entry which is preliminary data.</text>
</comment>